<feature type="transmembrane region" description="Helical" evidence="1">
    <location>
        <begin position="9"/>
        <end position="33"/>
    </location>
</feature>
<evidence type="ECO:0000313" key="2">
    <source>
        <dbReference type="EMBL" id="MBD7983825.1"/>
    </source>
</evidence>
<sequence length="76" mass="8421">MSDKASKIAFLAAFGTMTILYLIGELFDVPFLYFKILQNKPVGNGAMQVTEIALLPIAIGVVIGFVVEYLLKRKNR</sequence>
<protein>
    <submittedName>
        <fullName evidence="2">ATPase</fullName>
    </submittedName>
</protein>
<reference evidence="2 3" key="1">
    <citation type="submission" date="2020-08" db="EMBL/GenBank/DDBJ databases">
        <title>A Genomic Blueprint of the Chicken Gut Microbiome.</title>
        <authorList>
            <person name="Gilroy R."/>
            <person name="Ravi A."/>
            <person name="Getino M."/>
            <person name="Pursley I."/>
            <person name="Horton D.L."/>
            <person name="Alikhan N.-F."/>
            <person name="Baker D."/>
            <person name="Gharbi K."/>
            <person name="Hall N."/>
            <person name="Watson M."/>
            <person name="Adriaenssens E.M."/>
            <person name="Foster-Nyarko E."/>
            <person name="Jarju S."/>
            <person name="Secka A."/>
            <person name="Antonio M."/>
            <person name="Oren A."/>
            <person name="Chaudhuri R."/>
            <person name="La Ragione R.M."/>
            <person name="Hildebrand F."/>
            <person name="Pallen M.J."/>
        </authorList>
    </citation>
    <scope>NUCLEOTIDE SEQUENCE [LARGE SCALE GENOMIC DNA]</scope>
    <source>
        <strain evidence="2 3">Sa2YVA2</strain>
    </source>
</reference>
<keyword evidence="3" id="KW-1185">Reference proteome</keyword>
<comment type="caution">
    <text evidence="2">The sequence shown here is derived from an EMBL/GenBank/DDBJ whole genome shotgun (WGS) entry which is preliminary data.</text>
</comment>
<evidence type="ECO:0000313" key="3">
    <source>
        <dbReference type="Proteomes" id="UP000626786"/>
    </source>
</evidence>
<organism evidence="2 3">
    <name type="scientific">Sporosarcina quadrami</name>
    <dbReference type="NCBI Taxonomy" id="2762234"/>
    <lineage>
        <taxon>Bacteria</taxon>
        <taxon>Bacillati</taxon>
        <taxon>Bacillota</taxon>
        <taxon>Bacilli</taxon>
        <taxon>Bacillales</taxon>
        <taxon>Caryophanaceae</taxon>
        <taxon>Sporosarcina</taxon>
    </lineage>
</organism>
<dbReference type="RefSeq" id="WP_191693515.1">
    <property type="nucleotide sequence ID" value="NZ_JACSQN010000003.1"/>
</dbReference>
<keyword evidence="1" id="KW-0472">Membrane</keyword>
<name>A0ABR8U710_9BACL</name>
<accession>A0ABR8U710</accession>
<dbReference type="Proteomes" id="UP000626786">
    <property type="component" value="Unassembled WGS sequence"/>
</dbReference>
<feature type="transmembrane region" description="Helical" evidence="1">
    <location>
        <begin position="53"/>
        <end position="71"/>
    </location>
</feature>
<keyword evidence="1" id="KW-1133">Transmembrane helix</keyword>
<dbReference type="EMBL" id="JACSQN010000003">
    <property type="protein sequence ID" value="MBD7983825.1"/>
    <property type="molecule type" value="Genomic_DNA"/>
</dbReference>
<proteinExistence type="predicted"/>
<evidence type="ECO:0000256" key="1">
    <source>
        <dbReference type="SAM" id="Phobius"/>
    </source>
</evidence>
<keyword evidence="1" id="KW-0812">Transmembrane</keyword>
<gene>
    <name evidence="2" type="ORF">H9649_04465</name>
</gene>